<evidence type="ECO:0000256" key="1">
    <source>
        <dbReference type="SAM" id="Phobius"/>
    </source>
</evidence>
<gene>
    <name evidence="2" type="ORF">MTCD1_02962</name>
</gene>
<dbReference type="Proteomes" id="UP000197068">
    <property type="component" value="Unassembled WGS sequence"/>
</dbReference>
<comment type="caution">
    <text evidence="2">The sequence shown here is derived from an EMBL/GenBank/DDBJ whole genome shotgun (WGS) entry which is preliminary data.</text>
</comment>
<feature type="transmembrane region" description="Helical" evidence="1">
    <location>
        <begin position="7"/>
        <end position="28"/>
    </location>
</feature>
<keyword evidence="1" id="KW-0472">Membrane</keyword>
<organism evidence="2 3">
    <name type="scientific">Colwellia marinimaniae</name>
    <dbReference type="NCBI Taxonomy" id="1513592"/>
    <lineage>
        <taxon>Bacteria</taxon>
        <taxon>Pseudomonadati</taxon>
        <taxon>Pseudomonadota</taxon>
        <taxon>Gammaproteobacteria</taxon>
        <taxon>Alteromonadales</taxon>
        <taxon>Colwelliaceae</taxon>
        <taxon>Colwellia</taxon>
    </lineage>
</organism>
<protein>
    <submittedName>
        <fullName evidence="2">Uncharacterized protein</fullName>
    </submittedName>
</protein>
<proteinExistence type="predicted"/>
<sequence>MNQVKGFAFSFVIVIISFLVSAIAAGILADLAGIWKKPVIGATAAFCVVIAGYVTAPSHKQLASVVWLIVGLIAAWDLAGNSYFPEGYEHASQPTFIPLFATYISGLVALLICMAWHKKHNKKYTSTPKG</sequence>
<evidence type="ECO:0000313" key="3">
    <source>
        <dbReference type="Proteomes" id="UP000197068"/>
    </source>
</evidence>
<keyword evidence="1" id="KW-1133">Transmembrane helix</keyword>
<reference evidence="2 3" key="1">
    <citation type="submission" date="2017-06" db="EMBL/GenBank/DDBJ databases">
        <title>Whole Genome Sequences of Colwellia marinimaniae MTCD1.</title>
        <authorList>
            <person name="Kusumoto H."/>
            <person name="Inoue M."/>
            <person name="Tanikawa K."/>
            <person name="Maeji H."/>
            <person name="Cameron J.H."/>
            <person name="Bartlett D.H."/>
        </authorList>
    </citation>
    <scope>NUCLEOTIDE SEQUENCE [LARGE SCALE GENOMIC DNA]</scope>
    <source>
        <strain evidence="2 3">MTCD1</strain>
    </source>
</reference>
<feature type="transmembrane region" description="Helical" evidence="1">
    <location>
        <begin position="34"/>
        <end position="55"/>
    </location>
</feature>
<dbReference type="EMBL" id="BDQM01000031">
    <property type="protein sequence ID" value="GAW97335.1"/>
    <property type="molecule type" value="Genomic_DNA"/>
</dbReference>
<keyword evidence="1" id="KW-0812">Transmembrane</keyword>
<keyword evidence="3" id="KW-1185">Reference proteome</keyword>
<evidence type="ECO:0000313" key="2">
    <source>
        <dbReference type="EMBL" id="GAW97335.1"/>
    </source>
</evidence>
<dbReference type="RefSeq" id="WP_057180645.1">
    <property type="nucleotide sequence ID" value="NZ_BDQM01000031.1"/>
</dbReference>
<feature type="transmembrane region" description="Helical" evidence="1">
    <location>
        <begin position="96"/>
        <end position="116"/>
    </location>
</feature>
<name>A0ABQ0MY78_9GAMM</name>
<feature type="transmembrane region" description="Helical" evidence="1">
    <location>
        <begin position="62"/>
        <end position="84"/>
    </location>
</feature>
<accession>A0ABQ0MY78</accession>